<proteinExistence type="inferred from homology"/>
<evidence type="ECO:0000313" key="3">
    <source>
        <dbReference type="Proteomes" id="UP000663193"/>
    </source>
</evidence>
<dbReference type="Pfam" id="PF00106">
    <property type="entry name" value="adh_short"/>
    <property type="match status" value="1"/>
</dbReference>
<dbReference type="OrthoDB" id="7289984at2759"/>
<evidence type="ECO:0000313" key="2">
    <source>
        <dbReference type="EMBL" id="QRC92666.1"/>
    </source>
</evidence>
<dbReference type="VEuPathDB" id="FungiDB:JI435_082820"/>
<protein>
    <submittedName>
        <fullName evidence="2">Short-chain dehydrogenase Sch3</fullName>
    </submittedName>
</protein>
<dbReference type="PRINTS" id="PR00081">
    <property type="entry name" value="GDHRDH"/>
</dbReference>
<dbReference type="RefSeq" id="XP_001798599.1">
    <property type="nucleotide sequence ID" value="XM_001798547.1"/>
</dbReference>
<dbReference type="PANTHER" id="PTHR43544">
    <property type="entry name" value="SHORT-CHAIN DEHYDROGENASE/REDUCTASE"/>
    <property type="match status" value="1"/>
</dbReference>
<accession>A0A7U2ETA0</accession>
<dbReference type="Gene3D" id="3.40.50.720">
    <property type="entry name" value="NAD(P)-binding Rossmann-like Domain"/>
    <property type="match status" value="1"/>
</dbReference>
<dbReference type="AlphaFoldDB" id="A0A7U2ETA0"/>
<dbReference type="InterPro" id="IPR002347">
    <property type="entry name" value="SDR_fam"/>
</dbReference>
<dbReference type="PANTHER" id="PTHR43544:SF36">
    <property type="entry name" value="CHAIN OXIDOREDUCTASE (CSGA), PUTATIVE (AFU_ORTHOLOGUE AFUA_4G00910)-RELATED"/>
    <property type="match status" value="1"/>
</dbReference>
<dbReference type="Proteomes" id="UP000663193">
    <property type="component" value="Chromosome 2"/>
</dbReference>
<evidence type="ECO:0000256" key="1">
    <source>
        <dbReference type="ARBA" id="ARBA00006484"/>
    </source>
</evidence>
<name>A0A7U2ETA0_PHANO</name>
<comment type="similarity">
    <text evidence="1">Belongs to the short-chain dehydrogenases/reductases (SDR) family.</text>
</comment>
<dbReference type="KEGG" id="pno:SNOG_08282"/>
<dbReference type="InterPro" id="IPR051468">
    <property type="entry name" value="Fungal_SecMetab_SDRs"/>
</dbReference>
<reference evidence="3" key="1">
    <citation type="journal article" date="2021" name="BMC Genomics">
        <title>Chromosome-level genome assembly and manually-curated proteome of model necrotroph Parastagonospora nodorum Sn15 reveals a genome-wide trove of candidate effector homologs, and redundancy of virulence-related functions within an accessory chromosome.</title>
        <authorList>
            <person name="Bertazzoni S."/>
            <person name="Jones D.A.B."/>
            <person name="Phan H.T."/>
            <person name="Tan K.-C."/>
            <person name="Hane J.K."/>
        </authorList>
    </citation>
    <scope>NUCLEOTIDE SEQUENCE [LARGE SCALE GENOMIC DNA]</scope>
    <source>
        <strain evidence="3">SN15 / ATCC MYA-4574 / FGSC 10173)</strain>
    </source>
</reference>
<dbReference type="InterPro" id="IPR036291">
    <property type="entry name" value="NAD(P)-bd_dom_sf"/>
</dbReference>
<sequence length="198" mass="21182">MASFLITGASRGIGLELVKQLLELPVSQVGTVVALTRSSECPSLAKLLGAYPDRTSHVVASVGDTESIQKAVVEVTGKLGGRGLDVLVNNAGVQAFAPGGTRTVPPEQLRDIFDTNVCRSAPSHFRFPTLVGGWQVEESDQCLVLDGLPYMGAKVQDGPHAGLQSFKGRTPHAQCTVRPRPRRRGVHVPLRIPWLAED</sequence>
<dbReference type="SUPFAM" id="SSF51735">
    <property type="entry name" value="NAD(P)-binding Rossmann-fold domains"/>
    <property type="match status" value="1"/>
</dbReference>
<organism evidence="2 3">
    <name type="scientific">Phaeosphaeria nodorum (strain SN15 / ATCC MYA-4574 / FGSC 10173)</name>
    <name type="common">Glume blotch fungus</name>
    <name type="synonym">Parastagonospora nodorum</name>
    <dbReference type="NCBI Taxonomy" id="321614"/>
    <lineage>
        <taxon>Eukaryota</taxon>
        <taxon>Fungi</taxon>
        <taxon>Dikarya</taxon>
        <taxon>Ascomycota</taxon>
        <taxon>Pezizomycotina</taxon>
        <taxon>Dothideomycetes</taxon>
        <taxon>Pleosporomycetidae</taxon>
        <taxon>Pleosporales</taxon>
        <taxon>Pleosporineae</taxon>
        <taxon>Phaeosphaeriaceae</taxon>
        <taxon>Parastagonospora</taxon>
    </lineage>
</organism>
<keyword evidence="3" id="KW-1185">Reference proteome</keyword>
<dbReference type="EMBL" id="CP069024">
    <property type="protein sequence ID" value="QRC92666.1"/>
    <property type="molecule type" value="Genomic_DNA"/>
</dbReference>
<gene>
    <name evidence="2" type="primary">Sch3</name>
    <name evidence="2" type="ORF">JI435_082820</name>
</gene>